<keyword evidence="3" id="KW-0175">Coiled coil</keyword>
<evidence type="ECO:0000313" key="5">
    <source>
        <dbReference type="EMBL" id="KYL04872.1"/>
    </source>
</evidence>
<evidence type="ECO:0000259" key="4">
    <source>
        <dbReference type="PROSITE" id="PS51900"/>
    </source>
</evidence>
<reference evidence="5 6" key="1">
    <citation type="submission" date="2016-03" db="EMBL/GenBank/DDBJ databases">
        <title>Comparative genomics of human isolates of Fusobacterium necrophorum.</title>
        <authorList>
            <person name="Jensen A."/>
            <person name="Bank S."/>
            <person name="Andersen P.S."/>
            <person name="Kristensen L.H."/>
            <person name="Prag J."/>
        </authorList>
    </citation>
    <scope>NUCLEOTIDE SEQUENCE [LARGE SCALE GENOMIC DNA]</scope>
    <source>
        <strain evidence="5 6">LS_1264</strain>
    </source>
</reference>
<dbReference type="SUPFAM" id="SSF56349">
    <property type="entry name" value="DNA breaking-rejoining enzymes"/>
    <property type="match status" value="1"/>
</dbReference>
<keyword evidence="1 2" id="KW-0238">DNA-binding</keyword>
<dbReference type="GO" id="GO:0015074">
    <property type="term" value="P:DNA integration"/>
    <property type="evidence" value="ECO:0007669"/>
    <property type="project" value="InterPro"/>
</dbReference>
<protein>
    <recommendedName>
        <fullName evidence="4">Core-binding (CB) domain-containing protein</fullName>
    </recommendedName>
</protein>
<dbReference type="PROSITE" id="PS51900">
    <property type="entry name" value="CB"/>
    <property type="match status" value="1"/>
</dbReference>
<dbReference type="EMBL" id="LVEA01000027">
    <property type="protein sequence ID" value="KYL04872.1"/>
    <property type="molecule type" value="Genomic_DNA"/>
</dbReference>
<evidence type="ECO:0000313" key="6">
    <source>
        <dbReference type="Proteomes" id="UP000075816"/>
    </source>
</evidence>
<evidence type="ECO:0000256" key="1">
    <source>
        <dbReference type="ARBA" id="ARBA00023125"/>
    </source>
</evidence>
<dbReference type="Proteomes" id="UP000075816">
    <property type="component" value="Unassembled WGS sequence"/>
</dbReference>
<evidence type="ECO:0000256" key="2">
    <source>
        <dbReference type="PROSITE-ProRule" id="PRU01248"/>
    </source>
</evidence>
<name>A0A161QVI2_9FUSO</name>
<dbReference type="KEGG" id="fnf:BSQ88_09495"/>
<dbReference type="RefSeq" id="WP_005958195.1">
    <property type="nucleotide sequence ID" value="NZ_CAXOUM010000010.1"/>
</dbReference>
<dbReference type="Gene3D" id="1.10.150.130">
    <property type="match status" value="1"/>
</dbReference>
<dbReference type="InterPro" id="IPR010998">
    <property type="entry name" value="Integrase_recombinase_N"/>
</dbReference>
<feature type="coiled-coil region" evidence="3">
    <location>
        <begin position="105"/>
        <end position="132"/>
    </location>
</feature>
<proteinExistence type="predicted"/>
<dbReference type="AlphaFoldDB" id="A0A161QVI2"/>
<evidence type="ECO:0000256" key="3">
    <source>
        <dbReference type="SAM" id="Coils"/>
    </source>
</evidence>
<sequence length="237" mass="29050">MKEVEVYLEQKVGQEKTRKIYRRDLEQLREFLEKSFLEAEEKELRKYFEVCQGKLKESSLRRKQSVIRKFYQYLLIERKIKRNPFPLLMPTQRKQEKEKKERLSEEEYQCLLSNLSEEMKLLTQMLWESEAKILDLFDVKVASLQEYNFKKLVGKRQGKVYSYEIPSFLKEEFQKIVSQKTPEEKVFQGNRQQYDKELKKRNPNWRASQIKKESWKREKIDIKKIREHYFEIGIGDR</sequence>
<dbReference type="Pfam" id="PF02899">
    <property type="entry name" value="Phage_int_SAM_1"/>
    <property type="match status" value="1"/>
</dbReference>
<feature type="domain" description="Core-binding (CB)" evidence="4">
    <location>
        <begin position="1"/>
        <end position="75"/>
    </location>
</feature>
<dbReference type="InterPro" id="IPR044068">
    <property type="entry name" value="CB"/>
</dbReference>
<comment type="caution">
    <text evidence="5">The sequence shown here is derived from an EMBL/GenBank/DDBJ whole genome shotgun (WGS) entry which is preliminary data.</text>
</comment>
<dbReference type="eggNOG" id="COG4974">
    <property type="taxonomic scope" value="Bacteria"/>
</dbReference>
<gene>
    <name evidence="5" type="ORF">A2J07_10165</name>
</gene>
<organism evidence="5 6">
    <name type="scientific">Fusobacterium necrophorum subsp. funduliforme</name>
    <dbReference type="NCBI Taxonomy" id="143387"/>
    <lineage>
        <taxon>Bacteria</taxon>
        <taxon>Fusobacteriati</taxon>
        <taxon>Fusobacteriota</taxon>
        <taxon>Fusobacteriia</taxon>
        <taxon>Fusobacteriales</taxon>
        <taxon>Fusobacteriaceae</taxon>
        <taxon>Fusobacterium</taxon>
    </lineage>
</organism>
<accession>A0A161QVI2</accession>
<dbReference type="GO" id="GO:0003677">
    <property type="term" value="F:DNA binding"/>
    <property type="evidence" value="ECO:0007669"/>
    <property type="project" value="UniProtKB-UniRule"/>
</dbReference>
<dbReference type="InterPro" id="IPR004107">
    <property type="entry name" value="Integrase_SAM-like_N"/>
</dbReference>
<dbReference type="InterPro" id="IPR011010">
    <property type="entry name" value="DNA_brk_join_enz"/>
</dbReference>